<dbReference type="InterPro" id="IPR022644">
    <property type="entry name" value="De-COase2_N"/>
</dbReference>
<dbReference type="OMA" id="FTCYSVK"/>
<dbReference type="GO" id="GO:0030133">
    <property type="term" value="C:transport vesicle"/>
    <property type="evidence" value="ECO:0007669"/>
    <property type="project" value="Ensembl"/>
</dbReference>
<sequence>MHKCRQRQTRHLHVWQSRLCCWETLAAARQRVEPVPDISLPTSPANIPTRQALLSFYLTKPRFPGSGASEVFLALFPPRIPAHAMHAQPQASSELGRAASRLTALCCPAGDELPVHRGRGENPGVLHIRSHTLLEEALRWCCHTLTMNGYLNESNFMMVEEGFTSRDLLESTLVELCRTGDQQAFFVADLGDIVKKHLHFLKALPRVKPYFPVKCNSSGGVIRLLAELGAGFACANKTEIAEVQSIGVPADKIFYSSPCKQIAHIKYAASHGVQLMTFDNEVELSKVARSHPQARMLLGIAADSSPSAHPSMTFGATLKSCRCLLESAKEQDVEVVGISFHLGRHSLEPQVFAQAVAEAQLAFDMGAELGYRMHLLDIGGGFPGTEDTRAQFEEIAAVINSALDMYFPEGCGVEIIATPGRYYVTSAFTFAASITSKEDIPVEQPGSDGEESGSKRSFVYHLSNGIYGTFSCVLFDGPCPKPLLHKKPCSEQLLCSSSLRGPLGHAEDQITDDVELPELQDGDWLIFQDMGAYSIATSSLCGGCPQPHVTYAMSRLAWKALQLLQGKPPPAEDDHESACTPLSCGWEMVESLCVPPVFTPAGII</sequence>
<dbReference type="GO" id="GO:0048471">
    <property type="term" value="C:perinuclear region of cytoplasm"/>
    <property type="evidence" value="ECO:0007669"/>
    <property type="project" value="Ensembl"/>
</dbReference>
<dbReference type="GO" id="GO:0030425">
    <property type="term" value="C:dendrite"/>
    <property type="evidence" value="ECO:0007669"/>
    <property type="project" value="Ensembl"/>
</dbReference>
<keyword evidence="2" id="KW-0620">Polyamine biosynthesis</keyword>
<dbReference type="Gene3D" id="2.40.37.10">
    <property type="entry name" value="Lyase, Ornithine Decarboxylase, Chain A, domain 1"/>
    <property type="match status" value="1"/>
</dbReference>
<dbReference type="GO" id="GO:0042177">
    <property type="term" value="P:negative regulation of protein catabolic process"/>
    <property type="evidence" value="ECO:0000318"/>
    <property type="project" value="GO_Central"/>
</dbReference>
<dbReference type="AlphaFoldDB" id="A0A8V0YW92"/>
<name>A0A8V0YW92_CHICK</name>
<feature type="domain" description="Orn/DAP/Arg decarboxylase 2 N-terminal" evidence="3">
    <location>
        <begin position="190"/>
        <end position="424"/>
    </location>
</feature>
<dbReference type="GO" id="GO:1902269">
    <property type="term" value="P:positive regulation of polyamine transmembrane transport"/>
    <property type="evidence" value="ECO:0000318"/>
    <property type="project" value="GO_Central"/>
</dbReference>
<dbReference type="GO" id="GO:0006591">
    <property type="term" value="P:ornithine metabolic process"/>
    <property type="evidence" value="ECO:0007669"/>
    <property type="project" value="Ensembl"/>
</dbReference>
<dbReference type="GlyGen" id="A0A8V0YW92">
    <property type="glycosylation" value="1 site"/>
</dbReference>
<dbReference type="InterPro" id="IPR029066">
    <property type="entry name" value="PLP-binding_barrel"/>
</dbReference>
<dbReference type="GO" id="GO:0005737">
    <property type="term" value="C:cytoplasm"/>
    <property type="evidence" value="ECO:0000318"/>
    <property type="project" value="GO_Central"/>
</dbReference>
<reference evidence="4" key="3">
    <citation type="submission" date="2025-09" db="UniProtKB">
        <authorList>
            <consortium name="Ensembl"/>
        </authorList>
    </citation>
    <scope>IDENTIFICATION</scope>
    <source>
        <strain evidence="4">broiler</strain>
    </source>
</reference>
<dbReference type="InterPro" id="IPR000183">
    <property type="entry name" value="Orn/DAP/Arg_de-COase"/>
</dbReference>
<dbReference type="SUPFAM" id="SSF50621">
    <property type="entry name" value="Alanine racemase C-terminal domain-like"/>
    <property type="match status" value="1"/>
</dbReference>
<proteinExistence type="predicted"/>
<dbReference type="CDD" id="cd00622">
    <property type="entry name" value="PLPDE_III_ODC"/>
    <property type="match status" value="1"/>
</dbReference>
<dbReference type="PANTHER" id="PTHR11482">
    <property type="entry name" value="ARGININE/DIAMINOPIMELATE/ORNITHINE DECARBOXYLASE"/>
    <property type="match status" value="1"/>
</dbReference>
<dbReference type="PROSITE" id="PS00878">
    <property type="entry name" value="ODR_DC_2_1"/>
    <property type="match status" value="1"/>
</dbReference>
<dbReference type="PANTHER" id="PTHR11482:SF4">
    <property type="entry name" value="ANTIZYME INHIBITOR 2"/>
    <property type="match status" value="1"/>
</dbReference>
<evidence type="ECO:0000256" key="1">
    <source>
        <dbReference type="ARBA" id="ARBA00022898"/>
    </source>
</evidence>
<dbReference type="InterPro" id="IPR009006">
    <property type="entry name" value="Ala_racemase/Decarboxylase_C"/>
</dbReference>
<evidence type="ECO:0000259" key="3">
    <source>
        <dbReference type="Pfam" id="PF02784"/>
    </source>
</evidence>
<dbReference type="PRINTS" id="PR01179">
    <property type="entry name" value="ODADCRBXLASE"/>
</dbReference>
<dbReference type="Pfam" id="PF02784">
    <property type="entry name" value="Orn_Arg_deC_N"/>
    <property type="match status" value="1"/>
</dbReference>
<dbReference type="GO" id="GO:1990005">
    <property type="term" value="C:granular vesicle"/>
    <property type="evidence" value="ECO:0007669"/>
    <property type="project" value="Ensembl"/>
</dbReference>
<evidence type="ECO:0000313" key="4">
    <source>
        <dbReference type="Ensembl" id="ENSGALP00010025351.1"/>
    </source>
</evidence>
<dbReference type="GO" id="GO:0005802">
    <property type="term" value="C:trans-Golgi network"/>
    <property type="evidence" value="ECO:0007669"/>
    <property type="project" value="Ensembl"/>
</dbReference>
<dbReference type="SUPFAM" id="SSF51419">
    <property type="entry name" value="PLP-binding barrel"/>
    <property type="match status" value="1"/>
</dbReference>
<dbReference type="GO" id="GO:0005801">
    <property type="term" value="C:cis-Golgi network"/>
    <property type="evidence" value="ECO:0007669"/>
    <property type="project" value="Ensembl"/>
</dbReference>
<organism evidence="4 5">
    <name type="scientific">Gallus gallus</name>
    <name type="common">Chicken</name>
    <dbReference type="NCBI Taxonomy" id="9031"/>
    <lineage>
        <taxon>Eukaryota</taxon>
        <taxon>Metazoa</taxon>
        <taxon>Chordata</taxon>
        <taxon>Craniata</taxon>
        <taxon>Vertebrata</taxon>
        <taxon>Euteleostomi</taxon>
        <taxon>Archelosauria</taxon>
        <taxon>Archosauria</taxon>
        <taxon>Dinosauria</taxon>
        <taxon>Saurischia</taxon>
        <taxon>Theropoda</taxon>
        <taxon>Coelurosauria</taxon>
        <taxon>Aves</taxon>
        <taxon>Neognathae</taxon>
        <taxon>Galloanserae</taxon>
        <taxon>Galliformes</taxon>
        <taxon>Phasianidae</taxon>
        <taxon>Phasianinae</taxon>
        <taxon>Gallus</taxon>
    </lineage>
</organism>
<dbReference type="RefSeq" id="XP_004947906.2">
    <property type="nucleotide sequence ID" value="XM_004947849.5"/>
</dbReference>
<protein>
    <submittedName>
        <fullName evidence="4">Antizyme inhibitor 2</fullName>
    </submittedName>
</protein>
<dbReference type="InterPro" id="IPR002433">
    <property type="entry name" value="Orn_de-COase"/>
</dbReference>
<dbReference type="Gene3D" id="3.20.20.10">
    <property type="entry name" value="Alanine racemase"/>
    <property type="match status" value="1"/>
</dbReference>
<dbReference type="GO" id="GO:0030424">
    <property type="term" value="C:axon"/>
    <property type="evidence" value="ECO:0007669"/>
    <property type="project" value="Ensembl"/>
</dbReference>
<dbReference type="GeneTree" id="ENSGT00950000182995"/>
<dbReference type="GO" id="GO:0043204">
    <property type="term" value="C:perikaryon"/>
    <property type="evidence" value="ECO:0007669"/>
    <property type="project" value="Ensembl"/>
</dbReference>
<dbReference type="CTD" id="113451"/>
<dbReference type="InterPro" id="IPR022653">
    <property type="entry name" value="De-COase2_pyr-phos_BS"/>
</dbReference>
<dbReference type="SMR" id="A0A8V0YW92"/>
<dbReference type="PRINTS" id="PR01182">
    <property type="entry name" value="ORNDCRBXLASE"/>
</dbReference>
<reference evidence="4" key="1">
    <citation type="submission" date="2020-11" db="EMBL/GenBank/DDBJ databases">
        <title>Gallus gallus (Chicken) genome, bGalGal1, GRCg7b, maternal haplotype autosomes + Z &amp; W.</title>
        <authorList>
            <person name="Warren W."/>
            <person name="Formenti G."/>
            <person name="Fedrigo O."/>
            <person name="Haase B."/>
            <person name="Mountcastle J."/>
            <person name="Balacco J."/>
            <person name="Tracey A."/>
            <person name="Schneider V."/>
            <person name="Okimoto R."/>
            <person name="Cheng H."/>
            <person name="Hawken R."/>
            <person name="Howe K."/>
            <person name="Jarvis E.D."/>
        </authorList>
    </citation>
    <scope>NUCLEOTIDE SEQUENCE [LARGE SCALE GENOMIC DNA]</scope>
    <source>
        <strain evidence="4">Broiler</strain>
    </source>
</reference>
<dbReference type="OrthoDB" id="5034579at2759"/>
<dbReference type="GO" id="GO:0005739">
    <property type="term" value="C:mitochondrion"/>
    <property type="evidence" value="ECO:0007669"/>
    <property type="project" value="Ensembl"/>
</dbReference>
<evidence type="ECO:0000313" key="5">
    <source>
        <dbReference type="Proteomes" id="UP000000539"/>
    </source>
</evidence>
<dbReference type="GO" id="GO:0033116">
    <property type="term" value="C:endoplasmic reticulum-Golgi intermediate compartment membrane"/>
    <property type="evidence" value="ECO:0007669"/>
    <property type="project" value="Ensembl"/>
</dbReference>
<gene>
    <name evidence="4" type="primary">AZIN2</name>
</gene>
<dbReference type="GO" id="GO:0033387">
    <property type="term" value="P:putrescine biosynthetic process from arginine, via ornithine"/>
    <property type="evidence" value="ECO:0000318"/>
    <property type="project" value="GO_Central"/>
</dbReference>
<dbReference type="GO" id="GO:0005634">
    <property type="term" value="C:nucleus"/>
    <property type="evidence" value="ECO:0007669"/>
    <property type="project" value="Ensembl"/>
</dbReference>
<dbReference type="FunFam" id="3.20.20.10:FF:000006">
    <property type="entry name" value="Ornithine decarboxylase 1"/>
    <property type="match status" value="1"/>
</dbReference>
<dbReference type="FunCoup" id="A0A8V0YW92">
    <property type="interactions" value="59"/>
</dbReference>
<dbReference type="GO" id="GO:0042978">
    <property type="term" value="F:ornithine decarboxylase activator activity"/>
    <property type="evidence" value="ECO:0007669"/>
    <property type="project" value="Ensembl"/>
</dbReference>
<evidence type="ECO:0000256" key="2">
    <source>
        <dbReference type="ARBA" id="ARBA00023115"/>
    </source>
</evidence>
<accession>A0A8V0YW92</accession>
<keyword evidence="5" id="KW-1185">Reference proteome</keyword>
<keyword evidence="1" id="KW-0663">Pyridoxal phosphate</keyword>
<dbReference type="Ensembl" id="ENSGALT00010042861.1">
    <property type="protein sequence ID" value="ENSGALP00010025351.1"/>
    <property type="gene ID" value="ENSGALG00010017727.1"/>
</dbReference>
<dbReference type="Proteomes" id="UP000000539">
    <property type="component" value="Chromosome 23"/>
</dbReference>
<dbReference type="GO" id="GO:0005829">
    <property type="term" value="C:cytosol"/>
    <property type="evidence" value="ECO:0007669"/>
    <property type="project" value="Ensembl"/>
</dbReference>
<dbReference type="GO" id="GO:0098629">
    <property type="term" value="P:trans-Golgi network membrane organization"/>
    <property type="evidence" value="ECO:0007669"/>
    <property type="project" value="Ensembl"/>
</dbReference>
<dbReference type="GO" id="GO:0016831">
    <property type="term" value="F:carboxy-lyase activity"/>
    <property type="evidence" value="ECO:0007669"/>
    <property type="project" value="UniProtKB-ARBA"/>
</dbReference>
<dbReference type="GeneID" id="428228"/>
<reference evidence="4" key="2">
    <citation type="submission" date="2025-08" db="UniProtKB">
        <authorList>
            <consortium name="Ensembl"/>
        </authorList>
    </citation>
    <scope>IDENTIFICATION</scope>
    <source>
        <strain evidence="4">broiler</strain>
    </source>
</reference>